<keyword evidence="4" id="KW-0325">Glycoprotein</keyword>
<evidence type="ECO:0000313" key="7">
    <source>
        <dbReference type="EMBL" id="AWP16988.1"/>
    </source>
</evidence>
<dbReference type="SMART" id="SM00032">
    <property type="entry name" value="CCP"/>
    <property type="match status" value="2"/>
</dbReference>
<dbReference type="AlphaFoldDB" id="A0A2U9CKD1"/>
<feature type="disulfide bond" evidence="5">
    <location>
        <begin position="26"/>
        <end position="69"/>
    </location>
</feature>
<proteinExistence type="predicted"/>
<protein>
    <submittedName>
        <fullName evidence="7">Complement regulatory plasma protein</fullName>
    </submittedName>
</protein>
<organism evidence="7 8">
    <name type="scientific">Scophthalmus maximus</name>
    <name type="common">Turbot</name>
    <name type="synonym">Psetta maxima</name>
    <dbReference type="NCBI Taxonomy" id="52904"/>
    <lineage>
        <taxon>Eukaryota</taxon>
        <taxon>Metazoa</taxon>
        <taxon>Chordata</taxon>
        <taxon>Craniata</taxon>
        <taxon>Vertebrata</taxon>
        <taxon>Euteleostomi</taxon>
        <taxon>Actinopterygii</taxon>
        <taxon>Neopterygii</taxon>
        <taxon>Teleostei</taxon>
        <taxon>Neoteleostei</taxon>
        <taxon>Acanthomorphata</taxon>
        <taxon>Carangaria</taxon>
        <taxon>Pleuronectiformes</taxon>
        <taxon>Pleuronectoidei</taxon>
        <taxon>Scophthalmidae</taxon>
        <taxon>Scophthalmus</taxon>
    </lineage>
</organism>
<dbReference type="Proteomes" id="UP000246464">
    <property type="component" value="Chromosome 17"/>
</dbReference>
<evidence type="ECO:0000256" key="1">
    <source>
        <dbReference type="ARBA" id="ARBA00022659"/>
    </source>
</evidence>
<dbReference type="Pfam" id="PF00084">
    <property type="entry name" value="Sushi"/>
    <property type="match status" value="1"/>
</dbReference>
<dbReference type="InterPro" id="IPR050350">
    <property type="entry name" value="Compl-Cell_Adhes-Reg"/>
</dbReference>
<keyword evidence="8" id="KW-1185">Reference proteome</keyword>
<keyword evidence="2" id="KW-0677">Repeat</keyword>
<dbReference type="Gene3D" id="2.10.70.10">
    <property type="entry name" value="Complement Module, domain 1"/>
    <property type="match status" value="2"/>
</dbReference>
<dbReference type="EMBL" id="CP026259">
    <property type="protein sequence ID" value="AWP16988.1"/>
    <property type="molecule type" value="Genomic_DNA"/>
</dbReference>
<sequence>MVNRNYRRCMAGGWDGVVPVCEAKQCPVIHVSNNVRVNGDLEEASYGNAVYFSCKSSSEVLIGSREVYCNKYGEWSGEAPTCEAIKCLVPVIENGNVPGNIQEYKEDEILHFVCNRGFTRSQQTFSMHKWNKITVEPHA</sequence>
<evidence type="ECO:0000256" key="3">
    <source>
        <dbReference type="ARBA" id="ARBA00023157"/>
    </source>
</evidence>
<dbReference type="SUPFAM" id="SSF57535">
    <property type="entry name" value="Complement control module/SCR domain"/>
    <property type="match status" value="2"/>
</dbReference>
<dbReference type="CDD" id="cd00033">
    <property type="entry name" value="CCP"/>
    <property type="match status" value="1"/>
</dbReference>
<accession>A0A2U9CKD1</accession>
<evidence type="ECO:0000256" key="2">
    <source>
        <dbReference type="ARBA" id="ARBA00022737"/>
    </source>
</evidence>
<keyword evidence="1 5" id="KW-0768">Sushi</keyword>
<feature type="domain" description="Sushi" evidence="6">
    <location>
        <begin position="24"/>
        <end position="84"/>
    </location>
</feature>
<keyword evidence="3 5" id="KW-1015">Disulfide bond</keyword>
<name>A0A2U9CKD1_SCOMX</name>
<reference evidence="7 8" key="1">
    <citation type="submission" date="2017-12" db="EMBL/GenBank/DDBJ databases">
        <title>Integrating genomic resources of turbot (Scophthalmus maximus) in depth evaluation of genetic and physical mapping variation across individuals.</title>
        <authorList>
            <person name="Martinez P."/>
        </authorList>
    </citation>
    <scope>NUCLEOTIDE SEQUENCE [LARGE SCALE GENOMIC DNA]</scope>
</reference>
<dbReference type="PROSITE" id="PS50923">
    <property type="entry name" value="SUSHI"/>
    <property type="match status" value="1"/>
</dbReference>
<comment type="caution">
    <text evidence="5">Lacks conserved residue(s) required for the propagation of feature annotation.</text>
</comment>
<dbReference type="InterPro" id="IPR035976">
    <property type="entry name" value="Sushi/SCR/CCP_sf"/>
</dbReference>
<dbReference type="PANTHER" id="PTHR19325">
    <property type="entry name" value="COMPLEMENT COMPONENT-RELATED SUSHI DOMAIN-CONTAINING"/>
    <property type="match status" value="1"/>
</dbReference>
<evidence type="ECO:0000256" key="4">
    <source>
        <dbReference type="ARBA" id="ARBA00023180"/>
    </source>
</evidence>
<dbReference type="InterPro" id="IPR000436">
    <property type="entry name" value="Sushi_SCR_CCP_dom"/>
</dbReference>
<dbReference type="PANTHER" id="PTHR19325:SF575">
    <property type="entry name" value="LOCOMOTION-RELATED PROTEIN HIKARU GENKI"/>
    <property type="match status" value="1"/>
</dbReference>
<gene>
    <name evidence="7" type="ORF">SMAX5B_007641</name>
</gene>
<evidence type="ECO:0000259" key="6">
    <source>
        <dbReference type="PROSITE" id="PS50923"/>
    </source>
</evidence>
<evidence type="ECO:0000313" key="8">
    <source>
        <dbReference type="Proteomes" id="UP000246464"/>
    </source>
</evidence>
<evidence type="ECO:0000256" key="5">
    <source>
        <dbReference type="PROSITE-ProRule" id="PRU00302"/>
    </source>
</evidence>